<evidence type="ECO:0000313" key="2">
    <source>
        <dbReference type="Proteomes" id="UP001732700"/>
    </source>
</evidence>
<accession>A0ACD6A030</accession>
<dbReference type="Proteomes" id="UP001732700">
    <property type="component" value="Chromosome 7C"/>
</dbReference>
<dbReference type="EnsemblPlants" id="AVESA.00010b.r2.7CG0656340.1">
    <property type="protein sequence ID" value="AVESA.00010b.r2.7CG0656340.1.CDS"/>
    <property type="gene ID" value="AVESA.00010b.r2.7CG0656340"/>
</dbReference>
<evidence type="ECO:0000313" key="1">
    <source>
        <dbReference type="EnsemblPlants" id="AVESA.00010b.r2.7CG0656340.1.CDS"/>
    </source>
</evidence>
<name>A0ACD6A030_AVESA</name>
<keyword evidence="2" id="KW-1185">Reference proteome</keyword>
<proteinExistence type="predicted"/>
<sequence length="486" mass="52748">MLSLSVVTAPSRGFIPCRKKQRVLPWANGLGRPGAVKNDAKGQLVYAGLGVGTEELTAGSTMVKAMDYSMMPLSLFDRATFDLFIPLVFVFPAPTPSNEALKEGLRRAVAAYPQLAGRLVVDQRGRRSIHVNNQGVLVQEAAASVDLADVHFVVDGRVVSDIGAMYPRLPQPEESIGSAVLQIKLTRYRCGGLVLGLSIHHQLGDGTALDGFLATWTRAVRQGTDFTAPSPLLDRGIHTAGVHPEPVFDHGSIEFKASSAADDRGTCRDMKTVMVSFTPEFIAELKARVGFTCTTFQCLLAHMWKKTTLARGLNPEEFTQVRVAVNSRGRARPIVPYDYFGNMVLWAFPRLQARDVLSSNYGHVVSVIHKAVASVDASYVRSFLDYGAVADARGQELRPTAPPYGAMCGPDIEVDSWLAFGFHRLDFGGGPQSLLLLPDMPAEGIMVFMPCVDNKGGVDVLIALEEEHVTPFLQICHSLDAVVAEI</sequence>
<reference evidence="1" key="2">
    <citation type="submission" date="2025-09" db="UniProtKB">
        <authorList>
            <consortium name="EnsemblPlants"/>
        </authorList>
    </citation>
    <scope>IDENTIFICATION</scope>
</reference>
<reference evidence="1" key="1">
    <citation type="submission" date="2021-05" db="EMBL/GenBank/DDBJ databases">
        <authorList>
            <person name="Scholz U."/>
            <person name="Mascher M."/>
            <person name="Fiebig A."/>
        </authorList>
    </citation>
    <scope>NUCLEOTIDE SEQUENCE [LARGE SCALE GENOMIC DNA]</scope>
</reference>
<organism evidence="1 2">
    <name type="scientific">Avena sativa</name>
    <name type="common">Oat</name>
    <dbReference type="NCBI Taxonomy" id="4498"/>
    <lineage>
        <taxon>Eukaryota</taxon>
        <taxon>Viridiplantae</taxon>
        <taxon>Streptophyta</taxon>
        <taxon>Embryophyta</taxon>
        <taxon>Tracheophyta</taxon>
        <taxon>Spermatophyta</taxon>
        <taxon>Magnoliopsida</taxon>
        <taxon>Liliopsida</taxon>
        <taxon>Poales</taxon>
        <taxon>Poaceae</taxon>
        <taxon>BOP clade</taxon>
        <taxon>Pooideae</taxon>
        <taxon>Poodae</taxon>
        <taxon>Poeae</taxon>
        <taxon>Poeae Chloroplast Group 1 (Aveneae type)</taxon>
        <taxon>Aveninae</taxon>
        <taxon>Avena</taxon>
    </lineage>
</organism>
<protein>
    <submittedName>
        <fullName evidence="1">Uncharacterized protein</fullName>
    </submittedName>
</protein>